<keyword evidence="3" id="KW-1185">Reference proteome</keyword>
<sequence length="54" mass="6172">YFTSLLCPNNGDNILLFLLIPVISYYNIFILLPEHLLFIVRDSIKNITAVTESS</sequence>
<reference evidence="2" key="1">
    <citation type="submission" date="2016-12" db="EMBL/GenBank/DDBJ databases">
        <title>The genomes of Aspergillus section Nigri reveals drivers in fungal speciation.</title>
        <authorList>
            <consortium name="DOE Joint Genome Institute"/>
            <person name="Vesth T.C."/>
            <person name="Nybo J."/>
            <person name="Theobald S."/>
            <person name="Brandl J."/>
            <person name="Frisvad J.C."/>
            <person name="Nielsen K.F."/>
            <person name="Lyhne E.K."/>
            <person name="Kogle M.E."/>
            <person name="Kuo A."/>
            <person name="Riley R."/>
            <person name="Clum A."/>
            <person name="Nolan M."/>
            <person name="Lipzen A."/>
            <person name="Salamov A."/>
            <person name="Henrissat B."/>
            <person name="Wiebenga A."/>
            <person name="De Vries R.P."/>
            <person name="Grigoriev I.V."/>
            <person name="Mortensen U.H."/>
            <person name="Andersen M.R."/>
            <person name="Baker S.E."/>
        </authorList>
    </citation>
    <scope>NUCLEOTIDE SEQUENCE [LARGE SCALE GENOMIC DNA]</scope>
    <source>
        <strain evidence="2">CBS 115656</strain>
    </source>
</reference>
<feature type="non-terminal residue" evidence="2">
    <location>
        <position position="1"/>
    </location>
</feature>
<feature type="transmembrane region" description="Helical" evidence="1">
    <location>
        <begin position="14"/>
        <end position="32"/>
    </location>
</feature>
<organism evidence="2 3">
    <name type="scientific">Aspergillus neoniger (strain CBS 115656)</name>
    <dbReference type="NCBI Taxonomy" id="1448310"/>
    <lineage>
        <taxon>Eukaryota</taxon>
        <taxon>Fungi</taxon>
        <taxon>Dikarya</taxon>
        <taxon>Ascomycota</taxon>
        <taxon>Pezizomycotina</taxon>
        <taxon>Eurotiomycetes</taxon>
        <taxon>Eurotiomycetidae</taxon>
        <taxon>Eurotiales</taxon>
        <taxon>Aspergillaceae</taxon>
        <taxon>Aspergillus</taxon>
        <taxon>Aspergillus subgen. Circumdati</taxon>
    </lineage>
</organism>
<evidence type="ECO:0000256" key="1">
    <source>
        <dbReference type="SAM" id="Phobius"/>
    </source>
</evidence>
<dbReference type="Proteomes" id="UP000247647">
    <property type="component" value="Unassembled WGS sequence"/>
</dbReference>
<dbReference type="GeneID" id="37122465"/>
<accession>A0A318Y2S0</accession>
<evidence type="ECO:0000313" key="3">
    <source>
        <dbReference type="Proteomes" id="UP000247647"/>
    </source>
</evidence>
<keyword evidence="1" id="KW-0812">Transmembrane</keyword>
<dbReference type="OrthoDB" id="4483288at2759"/>
<keyword evidence="1" id="KW-0472">Membrane</keyword>
<name>A0A318Y2S0_ASPNB</name>
<keyword evidence="1" id="KW-1133">Transmembrane helix</keyword>
<dbReference type="EMBL" id="KZ821569">
    <property type="protein sequence ID" value="PYH28099.1"/>
    <property type="molecule type" value="Genomic_DNA"/>
</dbReference>
<dbReference type="RefSeq" id="XP_025473577.1">
    <property type="nucleotide sequence ID" value="XM_025620009.1"/>
</dbReference>
<evidence type="ECO:0000313" key="2">
    <source>
        <dbReference type="EMBL" id="PYH28099.1"/>
    </source>
</evidence>
<gene>
    <name evidence="2" type="ORF">BO87DRAFT_323024</name>
</gene>
<proteinExistence type="predicted"/>
<dbReference type="AlphaFoldDB" id="A0A318Y2S0"/>
<protein>
    <submittedName>
        <fullName evidence="2">Uncharacterized protein</fullName>
    </submittedName>
</protein>